<dbReference type="PANTHER" id="PTHR46890:SF48">
    <property type="entry name" value="RNA-DIRECTED DNA POLYMERASE"/>
    <property type="match status" value="1"/>
</dbReference>
<reference evidence="1" key="1">
    <citation type="journal article" date="2019" name="Sci. Rep.">
        <title>Draft genome of Tanacetum cinerariifolium, the natural source of mosquito coil.</title>
        <authorList>
            <person name="Yamashiro T."/>
            <person name="Shiraishi A."/>
            <person name="Satake H."/>
            <person name="Nakayama K."/>
        </authorList>
    </citation>
    <scope>NUCLEOTIDE SEQUENCE</scope>
</reference>
<dbReference type="EMBL" id="BKCJ010006760">
    <property type="protein sequence ID" value="GEU73803.1"/>
    <property type="molecule type" value="Genomic_DNA"/>
</dbReference>
<evidence type="ECO:0000313" key="1">
    <source>
        <dbReference type="EMBL" id="GEU73803.1"/>
    </source>
</evidence>
<evidence type="ECO:0008006" key="2">
    <source>
        <dbReference type="Google" id="ProtNLM"/>
    </source>
</evidence>
<proteinExistence type="predicted"/>
<protein>
    <recommendedName>
        <fullName evidence="2">Reverse transcriptase domain-containing protein</fullName>
    </recommendedName>
</protein>
<dbReference type="InterPro" id="IPR052343">
    <property type="entry name" value="Retrotransposon-Effector_Assoc"/>
</dbReference>
<dbReference type="PANTHER" id="PTHR46890">
    <property type="entry name" value="NON-LTR RETROLELEMENT REVERSE TRANSCRIPTASE-LIKE PROTEIN-RELATED"/>
    <property type="match status" value="1"/>
</dbReference>
<organism evidence="1">
    <name type="scientific">Tanacetum cinerariifolium</name>
    <name type="common">Dalmatian daisy</name>
    <name type="synonym">Chrysanthemum cinerariifolium</name>
    <dbReference type="NCBI Taxonomy" id="118510"/>
    <lineage>
        <taxon>Eukaryota</taxon>
        <taxon>Viridiplantae</taxon>
        <taxon>Streptophyta</taxon>
        <taxon>Embryophyta</taxon>
        <taxon>Tracheophyta</taxon>
        <taxon>Spermatophyta</taxon>
        <taxon>Magnoliopsida</taxon>
        <taxon>eudicotyledons</taxon>
        <taxon>Gunneridae</taxon>
        <taxon>Pentapetalae</taxon>
        <taxon>asterids</taxon>
        <taxon>campanulids</taxon>
        <taxon>Asterales</taxon>
        <taxon>Asteraceae</taxon>
        <taxon>Asteroideae</taxon>
        <taxon>Anthemideae</taxon>
        <taxon>Anthemidinae</taxon>
        <taxon>Tanacetum</taxon>
    </lineage>
</organism>
<gene>
    <name evidence="1" type="ORF">Tci_045781</name>
</gene>
<dbReference type="AlphaFoldDB" id="A0A6L2MIP0"/>
<sequence>MVAYCKDGISLIGTQIGTPIMLDSFKNSMYTEPWGRLGFSRALIEVSAEKELKQKLKSLKKPLRKLLHEQGNFHDPVKRLRVELDEVQKALDLDPFNGLLRDEEAIYVQAFNDAKVNEKRFLKQKAKIEWLEVYKILNENMTKPISNDEIKKAMFSIGDDKAPGLDGYTSAFFIKGWDVVGQEPISYCNVIYKCISKTLTNRIIDGIKEELMHNYHLDRGPPRCAYSEGKRGLCQGDPLSTYLFTFVMENLTLILRRMGNVGLATIIIDSLNEFKNVLKLVPSIPKSSVRNYRFDETK</sequence>
<accession>A0A6L2MIP0</accession>
<name>A0A6L2MIP0_TANCI</name>
<comment type="caution">
    <text evidence="1">The sequence shown here is derived from an EMBL/GenBank/DDBJ whole genome shotgun (WGS) entry which is preliminary data.</text>
</comment>